<sequence>MITWRASALISALAACTGAALALAVLTGRWQLVVFAAPFVGALAGASRRPPAARAWVTDEPEPLRCLESETITVAVSVESTGPAVVCGLRPALVEGLRIDADRPAAPNQLTMRTSAQRWGRYRVPVEVRSVSASGLWAGTALTLPAGELRVYPLADPQDVALPPADLPDRIGTRLTRHHGPGVEYADIREYVPGDSLRTVNWRVSAQRGRLHVTDRLTDRAADVAVLIDTYPQPSGPATTATERSARGAAQLVQSVLQRGDRAGVVVLGSSARWLAPNIGRHQFYRLLDAILDAGEWHSHSASALAPRAAVPPNAIVVAFSTLLNADFGLALTDLRRRGHPVVVVDVLDRLPFREEPDPIVARWWRLERSRMYRNIAVTGVDVVGWSHDSGLNHAMHLMPRRPGEDDGGEHTCDVGRCLRARHGARDRRRVPGLGMRGGPCDRRSSLAGLRNTGRAVRHRYPRLH</sequence>
<name>A0A829Q7M6_9MYCO</name>
<gene>
    <name evidence="2" type="ORF">I543_2007</name>
</gene>
<dbReference type="EMBL" id="JAOF01000001">
    <property type="protein sequence ID" value="EUA48856.1"/>
    <property type="molecule type" value="Genomic_DNA"/>
</dbReference>
<dbReference type="InterPro" id="IPR002881">
    <property type="entry name" value="DUF58"/>
</dbReference>
<dbReference type="PROSITE" id="PS51257">
    <property type="entry name" value="PROKAR_LIPOPROTEIN"/>
    <property type="match status" value="1"/>
</dbReference>
<evidence type="ECO:0000259" key="1">
    <source>
        <dbReference type="Pfam" id="PF01882"/>
    </source>
</evidence>
<accession>A0A829Q7M6</accession>
<reference evidence="2 3" key="1">
    <citation type="submission" date="2013-12" db="EMBL/GenBank/DDBJ databases">
        <authorList>
            <person name="Madinger N."/>
            <person name="Lenaerts A."/>
            <person name="Ordway D."/>
            <person name="DeGroote M.A."/>
            <person name="Parker T."/>
            <person name="Sizemore C."/>
            <person name="Tallon L.J."/>
            <person name="Sadzewicz L.K."/>
            <person name="Sengamalay N."/>
            <person name="Fraser C.M."/>
            <person name="Hine E."/>
            <person name="Shefchek K.A."/>
            <person name="Das S.P."/>
            <person name="Tettelin H."/>
        </authorList>
    </citation>
    <scope>NUCLEOTIDE SEQUENCE [LARGE SCALE GENOMIC DNA]</scope>
    <source>
        <strain evidence="2 3">21</strain>
    </source>
</reference>
<dbReference type="PANTHER" id="PTHR33608:SF14">
    <property type="entry name" value="POSSIBLE CONSERVED SECRETED PROTEIN"/>
    <property type="match status" value="1"/>
</dbReference>
<organism evidence="2 3">
    <name type="scientific">Mycobacteroides abscessus 21</name>
    <dbReference type="NCBI Taxonomy" id="1299324"/>
    <lineage>
        <taxon>Bacteria</taxon>
        <taxon>Bacillati</taxon>
        <taxon>Actinomycetota</taxon>
        <taxon>Actinomycetes</taxon>
        <taxon>Mycobacteriales</taxon>
        <taxon>Mycobacteriaceae</taxon>
        <taxon>Mycobacteroides</taxon>
        <taxon>Mycobacteroides abscessus</taxon>
    </lineage>
</organism>
<dbReference type="AlphaFoldDB" id="A0A829Q7M6"/>
<comment type="caution">
    <text evidence="2">The sequence shown here is derived from an EMBL/GenBank/DDBJ whole genome shotgun (WGS) entry which is preliminary data.</text>
</comment>
<dbReference type="Pfam" id="PF01882">
    <property type="entry name" value="DUF58"/>
    <property type="match status" value="1"/>
</dbReference>
<dbReference type="PANTHER" id="PTHR33608">
    <property type="entry name" value="BLL2464 PROTEIN"/>
    <property type="match status" value="1"/>
</dbReference>
<dbReference type="Proteomes" id="UP000020103">
    <property type="component" value="Unassembled WGS sequence"/>
</dbReference>
<proteinExistence type="predicted"/>
<protein>
    <recommendedName>
        <fullName evidence="1">DUF58 domain-containing protein</fullName>
    </recommendedName>
</protein>
<evidence type="ECO:0000313" key="3">
    <source>
        <dbReference type="Proteomes" id="UP000020103"/>
    </source>
</evidence>
<feature type="domain" description="DUF58" evidence="1">
    <location>
        <begin position="187"/>
        <end position="350"/>
    </location>
</feature>
<evidence type="ECO:0000313" key="2">
    <source>
        <dbReference type="EMBL" id="EUA48856.1"/>
    </source>
</evidence>